<reference evidence="1" key="1">
    <citation type="submission" date="2014-09" db="EMBL/GenBank/DDBJ databases">
        <authorList>
            <person name="Magalhaes I.L.F."/>
            <person name="Oliveira U."/>
            <person name="Santos F.R."/>
            <person name="Vidigal T.H.D.A."/>
            <person name="Brescovit A.D."/>
            <person name="Santos A.J."/>
        </authorList>
    </citation>
    <scope>NUCLEOTIDE SEQUENCE</scope>
    <source>
        <tissue evidence="1">Shoot tissue taken approximately 20 cm above the soil surface</tissue>
    </source>
</reference>
<dbReference type="AlphaFoldDB" id="A0A0A9DTX0"/>
<dbReference type="EMBL" id="GBRH01207787">
    <property type="protein sequence ID" value="JAD90108.1"/>
    <property type="molecule type" value="Transcribed_RNA"/>
</dbReference>
<dbReference type="PANTHER" id="PTHR45786">
    <property type="entry name" value="DNA BINDING PROTEIN-LIKE"/>
    <property type="match status" value="1"/>
</dbReference>
<organism evidence="1">
    <name type="scientific">Arundo donax</name>
    <name type="common">Giant reed</name>
    <name type="synonym">Donax arundinaceus</name>
    <dbReference type="NCBI Taxonomy" id="35708"/>
    <lineage>
        <taxon>Eukaryota</taxon>
        <taxon>Viridiplantae</taxon>
        <taxon>Streptophyta</taxon>
        <taxon>Embryophyta</taxon>
        <taxon>Tracheophyta</taxon>
        <taxon>Spermatophyta</taxon>
        <taxon>Magnoliopsida</taxon>
        <taxon>Liliopsida</taxon>
        <taxon>Poales</taxon>
        <taxon>Poaceae</taxon>
        <taxon>PACMAD clade</taxon>
        <taxon>Arundinoideae</taxon>
        <taxon>Arundineae</taxon>
        <taxon>Arundo</taxon>
    </lineage>
</organism>
<name>A0A0A9DTX0_ARUDO</name>
<sequence>MLNTHNPVVKLFRIARDRLFDSTEDHYCIRIFGVPDRHGDIFSAPVASEVVGLVVGYLGETDVGRNLIVEDQTGQLRRVHENHCKFMTMQYPIIFPYGEDGYHENIFYRRCRRSESIKRKHVTYAGVLYL</sequence>
<protein>
    <submittedName>
        <fullName evidence="1">Uncharacterized protein</fullName>
    </submittedName>
</protein>
<evidence type="ECO:0000313" key="1">
    <source>
        <dbReference type="EMBL" id="JAD90108.1"/>
    </source>
</evidence>
<reference evidence="1" key="2">
    <citation type="journal article" date="2015" name="Data Brief">
        <title>Shoot transcriptome of the giant reed, Arundo donax.</title>
        <authorList>
            <person name="Barrero R.A."/>
            <person name="Guerrero F.D."/>
            <person name="Moolhuijzen P."/>
            <person name="Goolsby J.A."/>
            <person name="Tidwell J."/>
            <person name="Bellgard S.E."/>
            <person name="Bellgard M.I."/>
        </authorList>
    </citation>
    <scope>NUCLEOTIDE SEQUENCE</scope>
    <source>
        <tissue evidence="1">Shoot tissue taken approximately 20 cm above the soil surface</tissue>
    </source>
</reference>
<accession>A0A0A9DTX0</accession>
<proteinExistence type="predicted"/>
<dbReference type="PANTHER" id="PTHR45786:SF76">
    <property type="entry name" value="OS08G0300100 PROTEIN"/>
    <property type="match status" value="1"/>
</dbReference>